<dbReference type="Proteomes" id="UP000479190">
    <property type="component" value="Unassembled WGS sequence"/>
</dbReference>
<accession>A0A6H5I9U2</accession>
<proteinExistence type="predicted"/>
<organism evidence="2 3">
    <name type="scientific">Trichogramma brassicae</name>
    <dbReference type="NCBI Taxonomy" id="86971"/>
    <lineage>
        <taxon>Eukaryota</taxon>
        <taxon>Metazoa</taxon>
        <taxon>Ecdysozoa</taxon>
        <taxon>Arthropoda</taxon>
        <taxon>Hexapoda</taxon>
        <taxon>Insecta</taxon>
        <taxon>Pterygota</taxon>
        <taxon>Neoptera</taxon>
        <taxon>Endopterygota</taxon>
        <taxon>Hymenoptera</taxon>
        <taxon>Apocrita</taxon>
        <taxon>Proctotrupomorpha</taxon>
        <taxon>Chalcidoidea</taxon>
        <taxon>Trichogrammatidae</taxon>
        <taxon>Trichogramma</taxon>
    </lineage>
</organism>
<feature type="compositionally biased region" description="Polar residues" evidence="1">
    <location>
        <begin position="18"/>
        <end position="27"/>
    </location>
</feature>
<evidence type="ECO:0000313" key="3">
    <source>
        <dbReference type="Proteomes" id="UP000479190"/>
    </source>
</evidence>
<name>A0A6H5I9U2_9HYME</name>
<evidence type="ECO:0000256" key="1">
    <source>
        <dbReference type="SAM" id="MobiDB-lite"/>
    </source>
</evidence>
<feature type="region of interest" description="Disordered" evidence="1">
    <location>
        <begin position="1"/>
        <end position="27"/>
    </location>
</feature>
<evidence type="ECO:0000313" key="2">
    <source>
        <dbReference type="EMBL" id="CAB0031881.1"/>
    </source>
</evidence>
<feature type="region of interest" description="Disordered" evidence="1">
    <location>
        <begin position="84"/>
        <end position="128"/>
    </location>
</feature>
<dbReference type="AlphaFoldDB" id="A0A6H5I9U2"/>
<gene>
    <name evidence="2" type="ORF">TBRA_LOCUS3838</name>
</gene>
<protein>
    <submittedName>
        <fullName evidence="2">Uncharacterized protein</fullName>
    </submittedName>
</protein>
<reference evidence="2 3" key="1">
    <citation type="submission" date="2020-02" db="EMBL/GenBank/DDBJ databases">
        <authorList>
            <person name="Ferguson B K."/>
        </authorList>
    </citation>
    <scope>NUCLEOTIDE SEQUENCE [LARGE SCALE GENOMIC DNA]</scope>
</reference>
<keyword evidence="3" id="KW-1185">Reference proteome</keyword>
<sequence>MKNPGDRPNRHNGGPRQTARNLAPSPTKTILQVRAQADSLNGRAGSADDHVLVRQMIEPPQTRARKMRAVTDKVAAQAKIIASPPGKRAKSFKDGKSRSMVKTVRRLERSWPASRNAKRAMRFQRTDY</sequence>
<dbReference type="EMBL" id="CADCXV010000659">
    <property type="protein sequence ID" value="CAB0031881.1"/>
    <property type="molecule type" value="Genomic_DNA"/>
</dbReference>